<keyword evidence="1" id="KW-1133">Transmembrane helix</keyword>
<feature type="domain" description="Major facilitator superfamily (MFS) profile" evidence="2">
    <location>
        <begin position="23"/>
        <end position="404"/>
    </location>
</feature>
<dbReference type="InterPro" id="IPR052524">
    <property type="entry name" value="MFS_Cyanate_Porter"/>
</dbReference>
<protein>
    <recommendedName>
        <fullName evidence="2">Major facilitator superfamily (MFS) profile domain-containing protein</fullName>
    </recommendedName>
</protein>
<feature type="transmembrane region" description="Helical" evidence="1">
    <location>
        <begin position="313"/>
        <end position="329"/>
    </location>
</feature>
<keyword evidence="1" id="KW-0812">Transmembrane</keyword>
<accession>A0A381QP33</accession>
<dbReference type="Pfam" id="PF07690">
    <property type="entry name" value="MFS_1"/>
    <property type="match status" value="1"/>
</dbReference>
<dbReference type="InterPro" id="IPR020846">
    <property type="entry name" value="MFS_dom"/>
</dbReference>
<feature type="transmembrane region" description="Helical" evidence="1">
    <location>
        <begin position="21"/>
        <end position="41"/>
    </location>
</feature>
<dbReference type="InterPro" id="IPR011701">
    <property type="entry name" value="MFS"/>
</dbReference>
<feature type="transmembrane region" description="Helical" evidence="1">
    <location>
        <begin position="289"/>
        <end position="307"/>
    </location>
</feature>
<feature type="transmembrane region" description="Helical" evidence="1">
    <location>
        <begin position="172"/>
        <end position="195"/>
    </location>
</feature>
<feature type="transmembrane region" description="Helical" evidence="1">
    <location>
        <begin position="145"/>
        <end position="166"/>
    </location>
</feature>
<feature type="transmembrane region" description="Helical" evidence="1">
    <location>
        <begin position="349"/>
        <end position="372"/>
    </location>
</feature>
<dbReference type="EMBL" id="UINC01001420">
    <property type="protein sequence ID" value="SUZ80249.1"/>
    <property type="molecule type" value="Genomic_DNA"/>
</dbReference>
<keyword evidence="1" id="KW-0472">Membrane</keyword>
<feature type="transmembrane region" description="Helical" evidence="1">
    <location>
        <begin position="89"/>
        <end position="115"/>
    </location>
</feature>
<proteinExistence type="predicted"/>
<dbReference type="PANTHER" id="PTHR23523:SF2">
    <property type="entry name" value="2-NITROIMIDAZOLE TRANSPORTER"/>
    <property type="match status" value="1"/>
</dbReference>
<dbReference type="InterPro" id="IPR036259">
    <property type="entry name" value="MFS_trans_sf"/>
</dbReference>
<dbReference type="GO" id="GO:0022857">
    <property type="term" value="F:transmembrane transporter activity"/>
    <property type="evidence" value="ECO:0007669"/>
    <property type="project" value="InterPro"/>
</dbReference>
<evidence type="ECO:0000259" key="2">
    <source>
        <dbReference type="PROSITE" id="PS50850"/>
    </source>
</evidence>
<evidence type="ECO:0000313" key="3">
    <source>
        <dbReference type="EMBL" id="SUZ80249.1"/>
    </source>
</evidence>
<feature type="transmembrane region" description="Helical" evidence="1">
    <location>
        <begin position="378"/>
        <end position="400"/>
    </location>
</feature>
<dbReference type="AlphaFoldDB" id="A0A381QP33"/>
<gene>
    <name evidence="3" type="ORF">METZ01_LOCUS33103</name>
</gene>
<feature type="transmembrane region" description="Helical" evidence="1">
    <location>
        <begin position="260"/>
        <end position="282"/>
    </location>
</feature>
<organism evidence="3">
    <name type="scientific">marine metagenome</name>
    <dbReference type="NCBI Taxonomy" id="408172"/>
    <lineage>
        <taxon>unclassified sequences</taxon>
        <taxon>metagenomes</taxon>
        <taxon>ecological metagenomes</taxon>
    </lineage>
</organism>
<dbReference type="PROSITE" id="PS50850">
    <property type="entry name" value="MFS"/>
    <property type="match status" value="1"/>
</dbReference>
<feature type="transmembrane region" description="Helical" evidence="1">
    <location>
        <begin position="222"/>
        <end position="240"/>
    </location>
</feature>
<evidence type="ECO:0000256" key="1">
    <source>
        <dbReference type="SAM" id="Phobius"/>
    </source>
</evidence>
<sequence length="419" mass="43367">MANEPEDISTRMVPTYRSYRFVMAALVLAGHLSVGLNIFAVSPLLPLAIDDYNVNRATAGLLVALPLLVAAALGLPSGILIARIGLRRAFIIGWSAVALVSLSGAAPNFITLLLLRSVTGLGFAFILTATGPLLMQWFRPKEVTVMNAVTMAALSLGIALSVATAASLAEVMAWQTTLTVFALPGVAGLVAWLVLGRDSGGKPMTRAGVSLREVGMVLQNRTVVLLLAADAGILVQYAAFTGWLPTFYNEDRGISLSQAGFITGLLPLVGMLGVLAGGVAALWVASPRALFAASGLLAGLGGLGAFLMPGPALIYPAVVIVGIGSWLYAPKLLTLPMQMVGMTPERVAVVWGSLLTFSGFAMFVSPILVGGLRDISGSFIPGLAIASAASWALLLAGILLPRNATYSPAHSPQAPSPLD</sequence>
<dbReference type="SUPFAM" id="SSF103473">
    <property type="entry name" value="MFS general substrate transporter"/>
    <property type="match status" value="1"/>
</dbReference>
<feature type="transmembrane region" description="Helical" evidence="1">
    <location>
        <begin position="121"/>
        <end position="138"/>
    </location>
</feature>
<reference evidence="3" key="1">
    <citation type="submission" date="2018-05" db="EMBL/GenBank/DDBJ databases">
        <authorList>
            <person name="Lanie J.A."/>
            <person name="Ng W.-L."/>
            <person name="Kazmierczak K.M."/>
            <person name="Andrzejewski T.M."/>
            <person name="Davidsen T.M."/>
            <person name="Wayne K.J."/>
            <person name="Tettelin H."/>
            <person name="Glass J.I."/>
            <person name="Rusch D."/>
            <person name="Podicherti R."/>
            <person name="Tsui H.-C.T."/>
            <person name="Winkler M.E."/>
        </authorList>
    </citation>
    <scope>NUCLEOTIDE SEQUENCE</scope>
</reference>
<feature type="transmembrane region" description="Helical" evidence="1">
    <location>
        <begin position="61"/>
        <end position="82"/>
    </location>
</feature>
<dbReference type="PANTHER" id="PTHR23523">
    <property type="match status" value="1"/>
</dbReference>
<dbReference type="Gene3D" id="1.20.1250.20">
    <property type="entry name" value="MFS general substrate transporter like domains"/>
    <property type="match status" value="2"/>
</dbReference>
<name>A0A381QP33_9ZZZZ</name>